<evidence type="ECO:0008006" key="8">
    <source>
        <dbReference type="Google" id="ProtNLM"/>
    </source>
</evidence>
<keyword evidence="2" id="KW-0134">Cell wall</keyword>
<dbReference type="EMBL" id="BAAAFG010000001">
    <property type="protein sequence ID" value="GAA0871057.1"/>
    <property type="molecule type" value="Genomic_DNA"/>
</dbReference>
<keyword evidence="3" id="KW-0964">Secreted</keyword>
<dbReference type="RefSeq" id="WP_343762661.1">
    <property type="nucleotide sequence ID" value="NZ_BAAAFG010000001.1"/>
</dbReference>
<accession>A0ABN1MD81</accession>
<evidence type="ECO:0000256" key="5">
    <source>
        <dbReference type="ARBA" id="ARBA00023180"/>
    </source>
</evidence>
<dbReference type="InterPro" id="IPR036941">
    <property type="entry name" value="Rcpt_L-dom_sf"/>
</dbReference>
<evidence type="ECO:0000256" key="2">
    <source>
        <dbReference type="ARBA" id="ARBA00022512"/>
    </source>
</evidence>
<protein>
    <recommendedName>
        <fullName evidence="8">Receptor L-domain domain-containing protein</fullName>
    </recommendedName>
</protein>
<evidence type="ECO:0000313" key="7">
    <source>
        <dbReference type="Proteomes" id="UP001500507"/>
    </source>
</evidence>
<evidence type="ECO:0000256" key="1">
    <source>
        <dbReference type="ARBA" id="ARBA00004191"/>
    </source>
</evidence>
<dbReference type="PANTHER" id="PTHR31018">
    <property type="entry name" value="SPORULATION-SPECIFIC PROTEIN-RELATED"/>
    <property type="match status" value="1"/>
</dbReference>
<dbReference type="Gene3D" id="3.80.20.20">
    <property type="entry name" value="Receptor L-domain"/>
    <property type="match status" value="3"/>
</dbReference>
<reference evidence="6 7" key="1">
    <citation type="journal article" date="2019" name="Int. J. Syst. Evol. Microbiol.">
        <title>The Global Catalogue of Microorganisms (GCM) 10K type strain sequencing project: providing services to taxonomists for standard genome sequencing and annotation.</title>
        <authorList>
            <consortium name="The Broad Institute Genomics Platform"/>
            <consortium name="The Broad Institute Genome Sequencing Center for Infectious Disease"/>
            <person name="Wu L."/>
            <person name="Ma J."/>
        </authorList>
    </citation>
    <scope>NUCLEOTIDE SEQUENCE [LARGE SCALE GENOMIC DNA]</scope>
    <source>
        <strain evidence="6 7">JCM 16082</strain>
    </source>
</reference>
<gene>
    <name evidence="6" type="ORF">GCM10009117_02020</name>
</gene>
<evidence type="ECO:0000256" key="3">
    <source>
        <dbReference type="ARBA" id="ARBA00022525"/>
    </source>
</evidence>
<evidence type="ECO:0000256" key="4">
    <source>
        <dbReference type="ARBA" id="ARBA00022729"/>
    </source>
</evidence>
<sequence length="603" mass="64510">MKFSTLITFLIFLTFNSYLLLAQCPTVGTLIVLDSQADVDAFPTQYAACNVFENEILIAGADITDLTSLSQIEEILEYPLRIINNPNLTNLSGLENIQSVGNLQINQNSSLQNLDGLTGLASLTGRVVAGEQLPGSLSIINNAALENTAGLTNLSTIQASSLNDSDPLVIQIENNDLLTDLSGFEGLTVIPGRVLIKRNDNLISLNGFDNIESLTLLTIDDNDALIHLDDLSSLTALLALQLSNNESVLNIDGLLGITEIFSINIFNNFSLQNLDGLININTYGEFASLVISTNANLTSVSGLSNIDVLPGGNLEIKNNDSLTTIDGVWDLQSIDNDPVGVFTNLIIENNDALIDLSGLSNLSSVSGDVSIRDNNQLISLDGLQNLALIENSLILFNNSSLENLTGLNGVAQVGNDLVITTNPSLDDVTALQNLGAIGTEQNSGMANLAVDVCGALTSLDGLQNIDPDSIEFLILVDNPSLSFCSLSNLCAHIDSGGNTNISGNLPGCNTPDDITTGCDPLGVQDVQTSNDWMVYRSKDKLCVDFNNTHVDDILIYDITGRTLLNRHIENQERIDLGITPANQFLIIQVSTSTGKQLSKKVIF</sequence>
<dbReference type="InterPro" id="IPR051648">
    <property type="entry name" value="CWI-Assembly_Regulator"/>
</dbReference>
<keyword evidence="7" id="KW-1185">Reference proteome</keyword>
<proteinExistence type="predicted"/>
<comment type="caution">
    <text evidence="6">The sequence shown here is derived from an EMBL/GenBank/DDBJ whole genome shotgun (WGS) entry which is preliminary data.</text>
</comment>
<comment type="subcellular location">
    <subcellularLocation>
        <location evidence="1">Secreted</location>
        <location evidence="1">Cell wall</location>
    </subcellularLocation>
</comment>
<organism evidence="6 7">
    <name type="scientific">Gangjinia marincola</name>
    <dbReference type="NCBI Taxonomy" id="578463"/>
    <lineage>
        <taxon>Bacteria</taxon>
        <taxon>Pseudomonadati</taxon>
        <taxon>Bacteroidota</taxon>
        <taxon>Flavobacteriia</taxon>
        <taxon>Flavobacteriales</taxon>
        <taxon>Flavobacteriaceae</taxon>
        <taxon>Gangjinia</taxon>
    </lineage>
</organism>
<dbReference type="Proteomes" id="UP001500507">
    <property type="component" value="Unassembled WGS sequence"/>
</dbReference>
<evidence type="ECO:0000313" key="6">
    <source>
        <dbReference type="EMBL" id="GAA0871057.1"/>
    </source>
</evidence>
<dbReference type="SUPFAM" id="SSF52058">
    <property type="entry name" value="L domain-like"/>
    <property type="match status" value="3"/>
</dbReference>
<keyword evidence="4" id="KW-0732">Signal</keyword>
<keyword evidence="5" id="KW-0325">Glycoprotein</keyword>
<dbReference type="PANTHER" id="PTHR31018:SF3">
    <property type="entry name" value="RECEPTOR PROTEIN-TYROSINE KINASE"/>
    <property type="match status" value="1"/>
</dbReference>
<name>A0ABN1MD81_9FLAO</name>